<sequence>MKDLLLRTLRHESIERAPWVPFAGVHAGHLKGYTATEMLTDADKAFESLMEVNRLYKPDGQPVIFDLQIEAECLGCGLTWADDCPPSVSSHPLDGSDEEPPVTPCDCKIPTKESGRIPYVLDVMHRMKEAVGDTTALYGLICGPFTLASHLRGNNLFTDMFDFEEEVESLFAFCNRVCMKMADYYIEAGMDVIALVDPLISQISTAHFEQYMTEPYTALFDHIRAQGALSSFFVCGDATRNIEVMCQTNPDSISVDENVNLLAAKEITDRYNVAIGGNIPLTSIMLLGNQQDNMKFAVDLLDSIPDKRNFILAPGCDMPYNVPVENCIGVAQAAIETDVVREMVKNYQAEEIDTSNVVIPDYASLTKPLVEVFTLDSAQCAACGYMMGAANQAKETFGDKIDMVEYKFIYKENVARCVKMGVPNLPSMYINGELKYRSIIPTKADLEAAINEAIAVCDSRK</sequence>
<evidence type="ECO:0000313" key="3">
    <source>
        <dbReference type="Proteomes" id="UP000195897"/>
    </source>
</evidence>
<protein>
    <submittedName>
        <fullName evidence="2">Uroporphyrinogen decarboxylase</fullName>
    </submittedName>
</protein>
<dbReference type="InterPro" id="IPR036249">
    <property type="entry name" value="Thioredoxin-like_sf"/>
</dbReference>
<dbReference type="Pfam" id="PF01208">
    <property type="entry name" value="URO-D"/>
    <property type="match status" value="1"/>
</dbReference>
<dbReference type="SUPFAM" id="SSF52833">
    <property type="entry name" value="Thioredoxin-like"/>
    <property type="match status" value="1"/>
</dbReference>
<dbReference type="GO" id="GO:0004853">
    <property type="term" value="F:uroporphyrinogen decarboxylase activity"/>
    <property type="evidence" value="ECO:0007669"/>
    <property type="project" value="InterPro"/>
</dbReference>
<organism evidence="2 3">
    <name type="scientific">Butyricicoccus pullicaecorum</name>
    <dbReference type="NCBI Taxonomy" id="501571"/>
    <lineage>
        <taxon>Bacteria</taxon>
        <taxon>Bacillati</taxon>
        <taxon>Bacillota</taxon>
        <taxon>Clostridia</taxon>
        <taxon>Eubacteriales</taxon>
        <taxon>Butyricicoccaceae</taxon>
        <taxon>Butyricicoccus</taxon>
    </lineage>
</organism>
<accession>A0A1Y4LBF9</accession>
<dbReference type="SUPFAM" id="SSF51726">
    <property type="entry name" value="UROD/MetE-like"/>
    <property type="match status" value="1"/>
</dbReference>
<dbReference type="PANTHER" id="PTHR47099">
    <property type="entry name" value="METHYLCOBAMIDE:COM METHYLTRANSFERASE MTBA"/>
    <property type="match status" value="1"/>
</dbReference>
<dbReference type="InterPro" id="IPR000257">
    <property type="entry name" value="Uroporphyrinogen_deCOase"/>
</dbReference>
<dbReference type="Gene3D" id="3.40.30.10">
    <property type="entry name" value="Glutaredoxin"/>
    <property type="match status" value="1"/>
</dbReference>
<dbReference type="PANTHER" id="PTHR47099:SF1">
    <property type="entry name" value="METHYLCOBAMIDE:COM METHYLTRANSFERASE MTBA"/>
    <property type="match status" value="1"/>
</dbReference>
<comment type="caution">
    <text evidence="2">The sequence shown here is derived from an EMBL/GenBank/DDBJ whole genome shotgun (WGS) entry which is preliminary data.</text>
</comment>
<dbReference type="EMBL" id="NFKK01000002">
    <property type="protein sequence ID" value="OUP54068.1"/>
    <property type="molecule type" value="Genomic_DNA"/>
</dbReference>
<evidence type="ECO:0000259" key="1">
    <source>
        <dbReference type="Pfam" id="PF01208"/>
    </source>
</evidence>
<gene>
    <name evidence="2" type="ORF">B5F17_02345</name>
</gene>
<reference evidence="3" key="1">
    <citation type="submission" date="2017-04" db="EMBL/GenBank/DDBJ databases">
        <title>Function of individual gut microbiota members based on whole genome sequencing of pure cultures obtained from chicken caecum.</title>
        <authorList>
            <person name="Medvecky M."/>
            <person name="Cejkova D."/>
            <person name="Polansky O."/>
            <person name="Karasova D."/>
            <person name="Kubasova T."/>
            <person name="Cizek A."/>
            <person name="Rychlik I."/>
        </authorList>
    </citation>
    <scope>NUCLEOTIDE SEQUENCE [LARGE SCALE GENOMIC DNA]</scope>
    <source>
        <strain evidence="3">An180</strain>
    </source>
</reference>
<dbReference type="AlphaFoldDB" id="A0A1Y4LBF9"/>
<dbReference type="GO" id="GO:0006779">
    <property type="term" value="P:porphyrin-containing compound biosynthetic process"/>
    <property type="evidence" value="ECO:0007669"/>
    <property type="project" value="InterPro"/>
</dbReference>
<dbReference type="Proteomes" id="UP000195897">
    <property type="component" value="Unassembled WGS sequence"/>
</dbReference>
<dbReference type="InterPro" id="IPR038071">
    <property type="entry name" value="UROD/MetE-like_sf"/>
</dbReference>
<evidence type="ECO:0000313" key="2">
    <source>
        <dbReference type="EMBL" id="OUP54068.1"/>
    </source>
</evidence>
<name>A0A1Y4LBF9_9FIRM</name>
<dbReference type="Gene3D" id="3.20.20.210">
    <property type="match status" value="1"/>
</dbReference>
<dbReference type="InterPro" id="IPR052024">
    <property type="entry name" value="Methanogen_methyltrans"/>
</dbReference>
<feature type="domain" description="Uroporphyrinogen decarboxylase (URO-D)" evidence="1">
    <location>
        <begin position="2"/>
        <end position="328"/>
    </location>
</feature>
<dbReference type="RefSeq" id="WP_087370346.1">
    <property type="nucleotide sequence ID" value="NZ_NFKK01000002.1"/>
</dbReference>
<proteinExistence type="predicted"/>